<feature type="transmembrane region" description="Helical" evidence="5">
    <location>
        <begin position="65"/>
        <end position="89"/>
    </location>
</feature>
<feature type="transmembrane region" description="Helical" evidence="5">
    <location>
        <begin position="31"/>
        <end position="53"/>
    </location>
</feature>
<dbReference type="PANTHER" id="PTHR35529">
    <property type="entry name" value="MANGANESE EFFLUX PUMP MNTP-RELATED"/>
    <property type="match status" value="1"/>
</dbReference>
<evidence type="ECO:0000313" key="7">
    <source>
        <dbReference type="Proteomes" id="UP000824258"/>
    </source>
</evidence>
<feature type="transmembrane region" description="Helical" evidence="5">
    <location>
        <begin position="6"/>
        <end position="24"/>
    </location>
</feature>
<evidence type="ECO:0000256" key="4">
    <source>
        <dbReference type="ARBA" id="ARBA00023136"/>
    </source>
</evidence>
<gene>
    <name evidence="6" type="ORF">IAA70_06115</name>
</gene>
<accession>A0A9D1A8L4</accession>
<evidence type="ECO:0000256" key="3">
    <source>
        <dbReference type="ARBA" id="ARBA00022989"/>
    </source>
</evidence>
<comment type="caution">
    <text evidence="6">The sequence shown here is derived from an EMBL/GenBank/DDBJ whole genome shotgun (WGS) entry which is preliminary data.</text>
</comment>
<reference evidence="6" key="1">
    <citation type="submission" date="2020-10" db="EMBL/GenBank/DDBJ databases">
        <authorList>
            <person name="Gilroy R."/>
        </authorList>
    </citation>
    <scope>NUCLEOTIDE SEQUENCE</scope>
    <source>
        <strain evidence="6">ChiHjej9B8-7071</strain>
    </source>
</reference>
<keyword evidence="2 5" id="KW-0812">Transmembrane</keyword>
<name>A0A9D1A8L4_9FIRM</name>
<protein>
    <submittedName>
        <fullName evidence="6">Manganese efflux pump</fullName>
    </submittedName>
</protein>
<dbReference type="AlphaFoldDB" id="A0A9D1A8L4"/>
<keyword evidence="4 5" id="KW-0472">Membrane</keyword>
<evidence type="ECO:0000256" key="2">
    <source>
        <dbReference type="ARBA" id="ARBA00022692"/>
    </source>
</evidence>
<dbReference type="InterPro" id="IPR003810">
    <property type="entry name" value="Mntp/YtaF"/>
</dbReference>
<keyword evidence="3 5" id="KW-1133">Transmembrane helix</keyword>
<dbReference type="PANTHER" id="PTHR35529:SF2">
    <property type="entry name" value="SPORULATION PROTEIN YTAF-RELATED"/>
    <property type="match status" value="1"/>
</dbReference>
<organism evidence="6 7">
    <name type="scientific">Candidatus Avoscillospira stercoripullorum</name>
    <dbReference type="NCBI Taxonomy" id="2840709"/>
    <lineage>
        <taxon>Bacteria</taxon>
        <taxon>Bacillati</taxon>
        <taxon>Bacillota</taxon>
        <taxon>Clostridia</taxon>
        <taxon>Eubacteriales</taxon>
        <taxon>Oscillospiraceae</taxon>
        <taxon>Oscillospiraceae incertae sedis</taxon>
        <taxon>Candidatus Avoscillospira</taxon>
    </lineage>
</organism>
<reference evidence="6" key="2">
    <citation type="journal article" date="2021" name="PeerJ">
        <title>Extensive microbial diversity within the chicken gut microbiome revealed by metagenomics and culture.</title>
        <authorList>
            <person name="Gilroy R."/>
            <person name="Ravi A."/>
            <person name="Getino M."/>
            <person name="Pursley I."/>
            <person name="Horton D.L."/>
            <person name="Alikhan N.F."/>
            <person name="Baker D."/>
            <person name="Gharbi K."/>
            <person name="Hall N."/>
            <person name="Watson M."/>
            <person name="Adriaenssens E.M."/>
            <person name="Foster-Nyarko E."/>
            <person name="Jarju S."/>
            <person name="Secka A."/>
            <person name="Antonio M."/>
            <person name="Oren A."/>
            <person name="Chaudhuri R.R."/>
            <person name="La Ragione R."/>
            <person name="Hildebrand F."/>
            <person name="Pallen M.J."/>
        </authorList>
    </citation>
    <scope>NUCLEOTIDE SEQUENCE</scope>
    <source>
        <strain evidence="6">ChiHjej9B8-7071</strain>
    </source>
</reference>
<dbReference type="Proteomes" id="UP000824258">
    <property type="component" value="Unassembled WGS sequence"/>
</dbReference>
<dbReference type="Pfam" id="PF02659">
    <property type="entry name" value="Mntp"/>
    <property type="match status" value="1"/>
</dbReference>
<dbReference type="EMBL" id="DVGD01000196">
    <property type="protein sequence ID" value="HIR09958.1"/>
    <property type="molecule type" value="Genomic_DNA"/>
</dbReference>
<proteinExistence type="predicted"/>
<evidence type="ECO:0000313" key="6">
    <source>
        <dbReference type="EMBL" id="HIR09958.1"/>
    </source>
</evidence>
<feature type="transmembrane region" description="Helical" evidence="5">
    <location>
        <begin position="188"/>
        <end position="206"/>
    </location>
</feature>
<evidence type="ECO:0000256" key="1">
    <source>
        <dbReference type="ARBA" id="ARBA00022475"/>
    </source>
</evidence>
<sequence>MLQDGILVLALVVDAFLACFAYGVEEIEIPLGSACLMGAIGTCVLLLSMLVTAPLRQVLPPRLTTIAGSAILFGIGLLSAFQNSLKAFLSKKRNARGRMRFHWAGISFAITVYLDETQADADHSKRLSLREAAMLGCVLSLDSLAIGFGSGLGQHNYLFLGLFSLLLHPLAILLAYRLGKSAAGKLPAGCGAAGGILLMVLAISKLC</sequence>
<feature type="transmembrane region" description="Helical" evidence="5">
    <location>
        <begin position="157"/>
        <end position="176"/>
    </location>
</feature>
<evidence type="ECO:0000256" key="5">
    <source>
        <dbReference type="SAM" id="Phobius"/>
    </source>
</evidence>
<keyword evidence="1" id="KW-1003">Cell membrane</keyword>